<evidence type="ECO:0000313" key="11">
    <source>
        <dbReference type="Proteomes" id="UP000256900"/>
    </source>
</evidence>
<dbReference type="SUPFAM" id="SSF88713">
    <property type="entry name" value="Glycoside hydrolase/deacetylase"/>
    <property type="match status" value="1"/>
</dbReference>
<dbReference type="InterPro" id="IPR050248">
    <property type="entry name" value="Polysacc_deacetylase_ArnD"/>
</dbReference>
<feature type="region of interest" description="Disordered" evidence="7">
    <location>
        <begin position="286"/>
        <end position="311"/>
    </location>
</feature>
<dbReference type="PROSITE" id="PS51257">
    <property type="entry name" value="PROKAR_LIPOPROTEIN"/>
    <property type="match status" value="1"/>
</dbReference>
<dbReference type="GO" id="GO:0046872">
    <property type="term" value="F:metal ion binding"/>
    <property type="evidence" value="ECO:0007669"/>
    <property type="project" value="UniProtKB-KW"/>
</dbReference>
<evidence type="ECO:0000256" key="7">
    <source>
        <dbReference type="SAM" id="MobiDB-lite"/>
    </source>
</evidence>
<accession>A0A3D9YRK0</accession>
<dbReference type="CDD" id="cd10917">
    <property type="entry name" value="CE4_NodB_like_6s_7s"/>
    <property type="match status" value="1"/>
</dbReference>
<dbReference type="OrthoDB" id="276604at2"/>
<feature type="domain" description="NodB homology" evidence="9">
    <location>
        <begin position="64"/>
        <end position="249"/>
    </location>
</feature>
<evidence type="ECO:0000259" key="9">
    <source>
        <dbReference type="PROSITE" id="PS51677"/>
    </source>
</evidence>
<dbReference type="Proteomes" id="UP000256900">
    <property type="component" value="Unassembled WGS sequence"/>
</dbReference>
<name>A0A3D9YRK0_9HYPH</name>
<dbReference type="Pfam" id="PF01522">
    <property type="entry name" value="Polysacc_deac_1"/>
    <property type="match status" value="1"/>
</dbReference>
<comment type="caution">
    <text evidence="10">The sequence shown here is derived from an EMBL/GenBank/DDBJ whole genome shotgun (WGS) entry which is preliminary data.</text>
</comment>
<comment type="function">
    <text evidence="1">Is involved in generating a small heat-stable compound (Nod), an acylated oligomer of N-acetylglucosamine, that stimulates mitosis in various plant protoplasts.</text>
</comment>
<dbReference type="RefSeq" id="WP_115837495.1">
    <property type="nucleotide sequence ID" value="NZ_CP025086.1"/>
</dbReference>
<evidence type="ECO:0000256" key="8">
    <source>
        <dbReference type="SAM" id="SignalP"/>
    </source>
</evidence>
<organism evidence="10 11">
    <name type="scientific">Methylovirgula ligni</name>
    <dbReference type="NCBI Taxonomy" id="569860"/>
    <lineage>
        <taxon>Bacteria</taxon>
        <taxon>Pseudomonadati</taxon>
        <taxon>Pseudomonadota</taxon>
        <taxon>Alphaproteobacteria</taxon>
        <taxon>Hyphomicrobiales</taxon>
        <taxon>Beijerinckiaceae</taxon>
        <taxon>Methylovirgula</taxon>
    </lineage>
</organism>
<sequence length="311" mass="33775">MLQILARRFGAGALLFMFLTGACTAAPACGPDKLGTERTLTLSTAGGFAIGLQTYPQTLALADHEVVLTFDDGPWPATTPKVLDALAQECVKATFFLIGRNAEAHPALARREVAEGHSIGNHTFSHPARTLRLMTNAAARVDILRGFTADETAAYGHSNGQITFFRFPGFADTPALVSWLESRNVGVFGSDLWASDWLLLTPQAELDLVLKRLDRARRGILLLHDSRVSTAEMLPQLLRALKQRGYKIVHIAPGPDRPPLRPAPPGWKSETEEILAKIIPRLAGHKAPANKGQNLPQTLPEPQMARGKSAF</sequence>
<proteinExistence type="inferred from homology"/>
<evidence type="ECO:0000313" key="10">
    <source>
        <dbReference type="EMBL" id="REF84133.1"/>
    </source>
</evidence>
<evidence type="ECO:0000256" key="5">
    <source>
        <dbReference type="ARBA" id="ARBA00022801"/>
    </source>
</evidence>
<feature type="chain" id="PRO_5017578348" description="Chitooligosaccharide deacetylase" evidence="8">
    <location>
        <begin position="26"/>
        <end position="311"/>
    </location>
</feature>
<dbReference type="Gene3D" id="3.20.20.370">
    <property type="entry name" value="Glycoside hydrolase/deacetylase"/>
    <property type="match status" value="1"/>
</dbReference>
<evidence type="ECO:0000256" key="3">
    <source>
        <dbReference type="ARBA" id="ARBA00020071"/>
    </source>
</evidence>
<dbReference type="InterPro" id="IPR002509">
    <property type="entry name" value="NODB_dom"/>
</dbReference>
<dbReference type="GO" id="GO:0016810">
    <property type="term" value="F:hydrolase activity, acting on carbon-nitrogen (but not peptide) bonds"/>
    <property type="evidence" value="ECO:0007669"/>
    <property type="project" value="InterPro"/>
</dbReference>
<dbReference type="PANTHER" id="PTHR10587:SF133">
    <property type="entry name" value="CHITIN DEACETYLASE 1-RELATED"/>
    <property type="match status" value="1"/>
</dbReference>
<gene>
    <name evidence="10" type="ORF">DES32_2978</name>
</gene>
<evidence type="ECO:0000256" key="4">
    <source>
        <dbReference type="ARBA" id="ARBA00022723"/>
    </source>
</evidence>
<dbReference type="PANTHER" id="PTHR10587">
    <property type="entry name" value="GLYCOSYL TRANSFERASE-RELATED"/>
    <property type="match status" value="1"/>
</dbReference>
<comment type="similarity">
    <text evidence="2">Belongs to the polysaccharide deacetylase family.</text>
</comment>
<feature type="signal peptide" evidence="8">
    <location>
        <begin position="1"/>
        <end position="25"/>
    </location>
</feature>
<dbReference type="InterPro" id="IPR011330">
    <property type="entry name" value="Glyco_hydro/deAcase_b/a-brl"/>
</dbReference>
<reference evidence="10 11" key="1">
    <citation type="submission" date="2018-08" db="EMBL/GenBank/DDBJ databases">
        <title>Genomic Encyclopedia of Type Strains, Phase IV (KMG-IV): sequencing the most valuable type-strain genomes for metagenomic binning, comparative biology and taxonomic classification.</title>
        <authorList>
            <person name="Goeker M."/>
        </authorList>
    </citation>
    <scope>NUCLEOTIDE SEQUENCE [LARGE SCALE GENOMIC DNA]</scope>
    <source>
        <strain evidence="10 11">BW863</strain>
    </source>
</reference>
<evidence type="ECO:0000256" key="6">
    <source>
        <dbReference type="ARBA" id="ARBA00032976"/>
    </source>
</evidence>
<protein>
    <recommendedName>
        <fullName evidence="3">Chitooligosaccharide deacetylase</fullName>
    </recommendedName>
    <alternativeName>
        <fullName evidence="6">Nodulation protein B</fullName>
    </alternativeName>
</protein>
<keyword evidence="5" id="KW-0378">Hydrolase</keyword>
<dbReference type="EMBL" id="QUMO01000005">
    <property type="protein sequence ID" value="REF84133.1"/>
    <property type="molecule type" value="Genomic_DNA"/>
</dbReference>
<keyword evidence="11" id="KW-1185">Reference proteome</keyword>
<dbReference type="GO" id="GO:0016020">
    <property type="term" value="C:membrane"/>
    <property type="evidence" value="ECO:0007669"/>
    <property type="project" value="TreeGrafter"/>
</dbReference>
<keyword evidence="8" id="KW-0732">Signal</keyword>
<keyword evidence="4" id="KW-0479">Metal-binding</keyword>
<dbReference type="AlphaFoldDB" id="A0A3D9YRK0"/>
<dbReference type="GO" id="GO:0005975">
    <property type="term" value="P:carbohydrate metabolic process"/>
    <property type="evidence" value="ECO:0007669"/>
    <property type="project" value="InterPro"/>
</dbReference>
<evidence type="ECO:0000256" key="1">
    <source>
        <dbReference type="ARBA" id="ARBA00003236"/>
    </source>
</evidence>
<evidence type="ECO:0000256" key="2">
    <source>
        <dbReference type="ARBA" id="ARBA00010973"/>
    </source>
</evidence>
<dbReference type="PROSITE" id="PS51677">
    <property type="entry name" value="NODB"/>
    <property type="match status" value="1"/>
</dbReference>